<dbReference type="EMBL" id="CAMXCT010000002">
    <property type="protein sequence ID" value="CAI3972272.1"/>
    <property type="molecule type" value="Genomic_DNA"/>
</dbReference>
<evidence type="ECO:0000313" key="4">
    <source>
        <dbReference type="Proteomes" id="UP001152797"/>
    </source>
</evidence>
<feature type="region of interest" description="Disordered" evidence="1">
    <location>
        <begin position="115"/>
        <end position="198"/>
    </location>
</feature>
<dbReference type="EMBL" id="CAMXCT030000002">
    <property type="protein sequence ID" value="CAL4759584.1"/>
    <property type="molecule type" value="Genomic_DNA"/>
</dbReference>
<organism evidence="2">
    <name type="scientific">Cladocopium goreaui</name>
    <dbReference type="NCBI Taxonomy" id="2562237"/>
    <lineage>
        <taxon>Eukaryota</taxon>
        <taxon>Sar</taxon>
        <taxon>Alveolata</taxon>
        <taxon>Dinophyceae</taxon>
        <taxon>Suessiales</taxon>
        <taxon>Symbiodiniaceae</taxon>
        <taxon>Cladocopium</taxon>
    </lineage>
</organism>
<reference evidence="2" key="1">
    <citation type="submission" date="2022-10" db="EMBL/GenBank/DDBJ databases">
        <authorList>
            <person name="Chen Y."/>
            <person name="Dougan E. K."/>
            <person name="Chan C."/>
            <person name="Rhodes N."/>
            <person name="Thang M."/>
        </authorList>
    </citation>
    <scope>NUCLEOTIDE SEQUENCE</scope>
</reference>
<comment type="caution">
    <text evidence="2">The sequence shown here is derived from an EMBL/GenBank/DDBJ whole genome shotgun (WGS) entry which is preliminary data.</text>
</comment>
<protein>
    <submittedName>
        <fullName evidence="2">Uncharacterized protein</fullName>
    </submittedName>
</protein>
<dbReference type="OrthoDB" id="10397613at2759"/>
<dbReference type="AlphaFoldDB" id="A0A9P1BF65"/>
<dbReference type="EMBL" id="CAMXCT020000002">
    <property type="protein sequence ID" value="CAL1125647.1"/>
    <property type="molecule type" value="Genomic_DNA"/>
</dbReference>
<reference evidence="3 4" key="2">
    <citation type="submission" date="2024-05" db="EMBL/GenBank/DDBJ databases">
        <authorList>
            <person name="Chen Y."/>
            <person name="Shah S."/>
            <person name="Dougan E. K."/>
            <person name="Thang M."/>
            <person name="Chan C."/>
        </authorList>
    </citation>
    <scope>NUCLEOTIDE SEQUENCE [LARGE SCALE GENOMIC DNA]</scope>
</reference>
<feature type="region of interest" description="Disordered" evidence="1">
    <location>
        <begin position="328"/>
        <end position="445"/>
    </location>
</feature>
<keyword evidence="4" id="KW-1185">Reference proteome</keyword>
<proteinExistence type="predicted"/>
<accession>A0A9P1BF65</accession>
<gene>
    <name evidence="2" type="ORF">C1SCF055_LOCUS862</name>
</gene>
<evidence type="ECO:0000313" key="2">
    <source>
        <dbReference type="EMBL" id="CAI3972272.1"/>
    </source>
</evidence>
<feature type="region of interest" description="Disordered" evidence="1">
    <location>
        <begin position="280"/>
        <end position="312"/>
    </location>
</feature>
<sequence>MDSGSTDRSQREDVQRELGSRRVFGGRWAKELERLDALKKWGNLGEPGGLAGSFANEHADEFSCLKREKPVGPAQCDGTGKLGEDIYYETGIDKHITQSERALSFKRDVIVGDPERTSFWKEPPGGSRMAAASGGTLKGKASRALRAKELARETTREELRSVRSTLGKMGRRADLSSSMDVETAETPKPPTNESPGMELDEYLQDTSRWKTFDDVEDEVHYLRHRGDVLARGLKASREELAQLHEAGHRLQQAYEELHRQYREVAADAVYWQSLAEGSRAPAESPAMPKPHGAWSPEPTPHLEVASPSDAREALRRAAVEAAKVLQQKQGKTAEGKENVATYLSPSKTKGRDVDARTPNRRTCAEESPSPCPSTHSMPAMLFSNSSKSIRKWGIGSSPRRCPKLGTPTRRAQVEGDFLPSPLVPQSDRGSQDHLSDSMPCRLRRA</sequence>
<feature type="compositionally biased region" description="Basic and acidic residues" evidence="1">
    <location>
        <begin position="146"/>
        <end position="161"/>
    </location>
</feature>
<name>A0A9P1BF65_9DINO</name>
<feature type="compositionally biased region" description="Polar residues" evidence="1">
    <location>
        <begin position="372"/>
        <end position="387"/>
    </location>
</feature>
<evidence type="ECO:0000256" key="1">
    <source>
        <dbReference type="SAM" id="MobiDB-lite"/>
    </source>
</evidence>
<evidence type="ECO:0000313" key="3">
    <source>
        <dbReference type="EMBL" id="CAL4759584.1"/>
    </source>
</evidence>
<dbReference type="Proteomes" id="UP001152797">
    <property type="component" value="Unassembled WGS sequence"/>
</dbReference>